<organism evidence="1 2">
    <name type="scientific">Pontivivens insulae</name>
    <dbReference type="NCBI Taxonomy" id="1639689"/>
    <lineage>
        <taxon>Bacteria</taxon>
        <taxon>Pseudomonadati</taxon>
        <taxon>Pseudomonadota</taxon>
        <taxon>Alphaproteobacteria</taxon>
        <taxon>Rhodobacterales</taxon>
        <taxon>Paracoccaceae</taxon>
        <taxon>Pontivivens</taxon>
    </lineage>
</organism>
<proteinExistence type="predicted"/>
<name>A0A2R8AE54_9RHOB</name>
<dbReference type="InterPro" id="IPR009531">
    <property type="entry name" value="DUF1150"/>
</dbReference>
<evidence type="ECO:0000313" key="2">
    <source>
        <dbReference type="Proteomes" id="UP000244932"/>
    </source>
</evidence>
<dbReference type="Proteomes" id="UP000244932">
    <property type="component" value="Unassembled WGS sequence"/>
</dbReference>
<evidence type="ECO:0000313" key="1">
    <source>
        <dbReference type="EMBL" id="SPF30489.1"/>
    </source>
</evidence>
<keyword evidence="2" id="KW-1185">Reference proteome</keyword>
<dbReference type="OrthoDB" id="7205167at2"/>
<gene>
    <name evidence="1" type="ORF">POI8812_02827</name>
</gene>
<protein>
    <recommendedName>
        <fullName evidence="3">DUF1150 domain-containing protein</fullName>
    </recommendedName>
</protein>
<dbReference type="AlphaFoldDB" id="A0A2R8AE54"/>
<evidence type="ECO:0008006" key="3">
    <source>
        <dbReference type="Google" id="ProtNLM"/>
    </source>
</evidence>
<dbReference type="EMBL" id="OMKW01000003">
    <property type="protein sequence ID" value="SPF30489.1"/>
    <property type="molecule type" value="Genomic_DNA"/>
</dbReference>
<accession>A0A2R8AE54</accession>
<sequence length="77" mass="8459">MTEHPTYQKPGAAPESNIVYVRSVAAADLPQDVRDQTDAETLYAIHNAEGQRLALVGDRRLAFTVARQNEMAPVSVH</sequence>
<dbReference type="Pfam" id="PF06620">
    <property type="entry name" value="DUF1150"/>
    <property type="match status" value="1"/>
</dbReference>
<reference evidence="1 2" key="1">
    <citation type="submission" date="2018-03" db="EMBL/GenBank/DDBJ databases">
        <authorList>
            <person name="Keele B.F."/>
        </authorList>
    </citation>
    <scope>NUCLEOTIDE SEQUENCE [LARGE SCALE GENOMIC DNA]</scope>
    <source>
        <strain evidence="1 2">CeCT 8812</strain>
    </source>
</reference>
<dbReference type="RefSeq" id="WP_108783172.1">
    <property type="nucleotide sequence ID" value="NZ_OMKW01000003.1"/>
</dbReference>